<dbReference type="RefSeq" id="WP_261614392.1">
    <property type="nucleotide sequence ID" value="NZ_JALIDZ010000001.1"/>
</dbReference>
<comment type="caution">
    <text evidence="6">The sequence shown here is derived from an EMBL/GenBank/DDBJ whole genome shotgun (WGS) entry which is preliminary data.</text>
</comment>
<evidence type="ECO:0000256" key="1">
    <source>
        <dbReference type="ARBA" id="ARBA00007074"/>
    </source>
</evidence>
<dbReference type="InterPro" id="IPR038765">
    <property type="entry name" value="Papain-like_cys_pep_sf"/>
</dbReference>
<evidence type="ECO:0000256" key="3">
    <source>
        <dbReference type="ARBA" id="ARBA00022801"/>
    </source>
</evidence>
<dbReference type="InterPro" id="IPR036028">
    <property type="entry name" value="SH3-like_dom_sf"/>
</dbReference>
<protein>
    <submittedName>
        <fullName evidence="6">C40 family peptidase</fullName>
    </submittedName>
</protein>
<dbReference type="Gene3D" id="2.30.30.40">
    <property type="entry name" value="SH3 Domains"/>
    <property type="match status" value="1"/>
</dbReference>
<organism evidence="6 7">
    <name type="scientific">Microbaculum marinisediminis</name>
    <dbReference type="NCBI Taxonomy" id="2931392"/>
    <lineage>
        <taxon>Bacteria</taxon>
        <taxon>Pseudomonadati</taxon>
        <taxon>Pseudomonadota</taxon>
        <taxon>Alphaproteobacteria</taxon>
        <taxon>Hyphomicrobiales</taxon>
        <taxon>Tepidamorphaceae</taxon>
        <taxon>Microbaculum</taxon>
    </lineage>
</organism>
<dbReference type="PANTHER" id="PTHR47359:SF3">
    <property type="entry name" value="NLP_P60 DOMAIN-CONTAINING PROTEIN-RELATED"/>
    <property type="match status" value="1"/>
</dbReference>
<dbReference type="GO" id="GO:0006508">
    <property type="term" value="P:proteolysis"/>
    <property type="evidence" value="ECO:0007669"/>
    <property type="project" value="UniProtKB-KW"/>
</dbReference>
<accession>A0AAW5QV04</accession>
<dbReference type="Proteomes" id="UP001320898">
    <property type="component" value="Unassembled WGS sequence"/>
</dbReference>
<dbReference type="SUPFAM" id="SSF50044">
    <property type="entry name" value="SH3-domain"/>
    <property type="match status" value="1"/>
</dbReference>
<reference evidence="6 7" key="1">
    <citation type="submission" date="2022-04" db="EMBL/GenBank/DDBJ databases">
        <authorList>
            <person name="Ye Y.-Q."/>
            <person name="Du Z.-J."/>
        </authorList>
    </citation>
    <scope>NUCLEOTIDE SEQUENCE [LARGE SCALE GENOMIC DNA]</scope>
    <source>
        <strain evidence="6 7">A6E488</strain>
    </source>
</reference>
<dbReference type="AlphaFoldDB" id="A0AAW5QV04"/>
<sequence length="281" mass="29958">MNDLHPRLTAARPDLADARLRGKVEAARFVAGTPKQVVAGAAPLRRDPRGDAALDTELLHGETVLVFEETAEGWAWVKLDSDGYVGWCPSEALGDVGAAPTHRVRTLRTFVYPGPSIKLAPSMLVSMNARVAVTAADEHFARTDAGFIYARHLAPLDVAEPDWVGVAEGFLGTPYLWGGRTSIGLDCSALVQMAMTAAGLPCPRDTDMQEAIVGTDLGVNDLTGLQRGDLLFWKGHVAIARGDGTMIHANGHHMDTVVEPIDGAVDRIARAGLAVTSVRRP</sequence>
<dbReference type="GO" id="GO:0008234">
    <property type="term" value="F:cysteine-type peptidase activity"/>
    <property type="evidence" value="ECO:0007669"/>
    <property type="project" value="UniProtKB-KW"/>
</dbReference>
<dbReference type="InterPro" id="IPR051794">
    <property type="entry name" value="PG_Endopeptidase_C40"/>
</dbReference>
<keyword evidence="2" id="KW-0645">Protease</keyword>
<dbReference type="Pfam" id="PF00877">
    <property type="entry name" value="NLPC_P60"/>
    <property type="match status" value="1"/>
</dbReference>
<keyword evidence="3" id="KW-0378">Hydrolase</keyword>
<evidence type="ECO:0000259" key="5">
    <source>
        <dbReference type="PROSITE" id="PS51935"/>
    </source>
</evidence>
<dbReference type="EMBL" id="JALIDZ010000001">
    <property type="protein sequence ID" value="MCT8970840.1"/>
    <property type="molecule type" value="Genomic_DNA"/>
</dbReference>
<name>A0AAW5QV04_9HYPH</name>
<dbReference type="Pfam" id="PF18348">
    <property type="entry name" value="SH3_16"/>
    <property type="match status" value="1"/>
</dbReference>
<comment type="similarity">
    <text evidence="1">Belongs to the peptidase C40 family.</text>
</comment>
<dbReference type="InterPro" id="IPR041382">
    <property type="entry name" value="SH3_16"/>
</dbReference>
<proteinExistence type="inferred from homology"/>
<dbReference type="Gene3D" id="3.90.1720.10">
    <property type="entry name" value="endopeptidase domain like (from Nostoc punctiforme)"/>
    <property type="match status" value="1"/>
</dbReference>
<gene>
    <name evidence="6" type="ORF">MUB46_03105</name>
</gene>
<keyword evidence="7" id="KW-1185">Reference proteome</keyword>
<dbReference type="InterPro" id="IPR000064">
    <property type="entry name" value="NLP_P60_dom"/>
</dbReference>
<keyword evidence="4" id="KW-0788">Thiol protease</keyword>
<dbReference type="SUPFAM" id="SSF54001">
    <property type="entry name" value="Cysteine proteinases"/>
    <property type="match status" value="1"/>
</dbReference>
<evidence type="ECO:0000313" key="6">
    <source>
        <dbReference type="EMBL" id="MCT8970840.1"/>
    </source>
</evidence>
<evidence type="ECO:0000256" key="4">
    <source>
        <dbReference type="ARBA" id="ARBA00022807"/>
    </source>
</evidence>
<evidence type="ECO:0000256" key="2">
    <source>
        <dbReference type="ARBA" id="ARBA00022670"/>
    </source>
</evidence>
<dbReference type="PROSITE" id="PS51935">
    <property type="entry name" value="NLPC_P60"/>
    <property type="match status" value="1"/>
</dbReference>
<dbReference type="PANTHER" id="PTHR47359">
    <property type="entry name" value="PEPTIDOGLYCAN DL-ENDOPEPTIDASE CWLO"/>
    <property type="match status" value="1"/>
</dbReference>
<feature type="domain" description="NlpC/P60" evidence="5">
    <location>
        <begin position="157"/>
        <end position="281"/>
    </location>
</feature>
<evidence type="ECO:0000313" key="7">
    <source>
        <dbReference type="Proteomes" id="UP001320898"/>
    </source>
</evidence>